<dbReference type="Proteomes" id="UP000499080">
    <property type="component" value="Unassembled WGS sequence"/>
</dbReference>
<evidence type="ECO:0000313" key="2">
    <source>
        <dbReference type="Proteomes" id="UP000499080"/>
    </source>
</evidence>
<reference evidence="1 2" key="1">
    <citation type="journal article" date="2019" name="Sci. Rep.">
        <title>Orb-weaving spider Araneus ventricosus genome elucidates the spidroin gene catalogue.</title>
        <authorList>
            <person name="Kono N."/>
            <person name="Nakamura H."/>
            <person name="Ohtoshi R."/>
            <person name="Moran D.A.P."/>
            <person name="Shinohara A."/>
            <person name="Yoshida Y."/>
            <person name="Fujiwara M."/>
            <person name="Mori M."/>
            <person name="Tomita M."/>
            <person name="Arakawa K."/>
        </authorList>
    </citation>
    <scope>NUCLEOTIDE SEQUENCE [LARGE SCALE GENOMIC DNA]</scope>
</reference>
<dbReference type="EMBL" id="BGPR01000082">
    <property type="protein sequence ID" value="GBL91832.1"/>
    <property type="molecule type" value="Genomic_DNA"/>
</dbReference>
<dbReference type="AlphaFoldDB" id="A0A4Y2BHV1"/>
<name>A0A4Y2BHV1_ARAVE</name>
<evidence type="ECO:0000313" key="1">
    <source>
        <dbReference type="EMBL" id="GBL91832.1"/>
    </source>
</evidence>
<gene>
    <name evidence="1" type="ORF">AVEN_172756_1</name>
</gene>
<sequence>MCPPLAVMHCQHRFSIFSIRLLDTKTGSKYYSWSNTCSSCLSSELVAKMLCRIKVWSSGWPVHSLQTLMINIFLDKLSSMRSSIFIHSNEFRINSTSIWSDIWFKFLVSISNSNENSSVERVEISVTTHRDDSPNQYSTSITVSFNNVRLMVSWCLVLSVSEHNLNYSSG</sequence>
<proteinExistence type="predicted"/>
<keyword evidence="2" id="KW-1185">Reference proteome</keyword>
<comment type="caution">
    <text evidence="1">The sequence shown here is derived from an EMBL/GenBank/DDBJ whole genome shotgun (WGS) entry which is preliminary data.</text>
</comment>
<protein>
    <submittedName>
        <fullName evidence="1">Uncharacterized protein</fullName>
    </submittedName>
</protein>
<accession>A0A4Y2BHV1</accession>
<organism evidence="1 2">
    <name type="scientific">Araneus ventricosus</name>
    <name type="common">Orbweaver spider</name>
    <name type="synonym">Epeira ventricosa</name>
    <dbReference type="NCBI Taxonomy" id="182803"/>
    <lineage>
        <taxon>Eukaryota</taxon>
        <taxon>Metazoa</taxon>
        <taxon>Ecdysozoa</taxon>
        <taxon>Arthropoda</taxon>
        <taxon>Chelicerata</taxon>
        <taxon>Arachnida</taxon>
        <taxon>Araneae</taxon>
        <taxon>Araneomorphae</taxon>
        <taxon>Entelegynae</taxon>
        <taxon>Araneoidea</taxon>
        <taxon>Araneidae</taxon>
        <taxon>Araneus</taxon>
    </lineage>
</organism>